<evidence type="ECO:0000256" key="1">
    <source>
        <dbReference type="SAM" id="Phobius"/>
    </source>
</evidence>
<proteinExistence type="predicted"/>
<accession>A0AAU9P3K1</accession>
<evidence type="ECO:0000313" key="3">
    <source>
        <dbReference type="Proteomes" id="UP001157418"/>
    </source>
</evidence>
<keyword evidence="1" id="KW-0812">Transmembrane</keyword>
<evidence type="ECO:0000313" key="2">
    <source>
        <dbReference type="EMBL" id="CAH1444817.1"/>
    </source>
</evidence>
<dbReference type="AlphaFoldDB" id="A0AAU9P3K1"/>
<sequence length="93" mass="10524">MTVIFVVFVSFGCVFFLALPLFALCYILKKSKCSKMAEKGEIVHLDEHLKVTENVLQGPNGMKLVAITIDDDLHADEEEEECRKNEKLGKDLH</sequence>
<dbReference type="PANTHER" id="PTHR35697">
    <property type="entry name" value="OS08G0108300 PROTEIN"/>
    <property type="match status" value="1"/>
</dbReference>
<organism evidence="2 3">
    <name type="scientific">Lactuca virosa</name>
    <dbReference type="NCBI Taxonomy" id="75947"/>
    <lineage>
        <taxon>Eukaryota</taxon>
        <taxon>Viridiplantae</taxon>
        <taxon>Streptophyta</taxon>
        <taxon>Embryophyta</taxon>
        <taxon>Tracheophyta</taxon>
        <taxon>Spermatophyta</taxon>
        <taxon>Magnoliopsida</taxon>
        <taxon>eudicotyledons</taxon>
        <taxon>Gunneridae</taxon>
        <taxon>Pentapetalae</taxon>
        <taxon>asterids</taxon>
        <taxon>campanulids</taxon>
        <taxon>Asterales</taxon>
        <taxon>Asteraceae</taxon>
        <taxon>Cichorioideae</taxon>
        <taxon>Cichorieae</taxon>
        <taxon>Lactucinae</taxon>
        <taxon>Lactuca</taxon>
    </lineage>
</organism>
<gene>
    <name evidence="2" type="ORF">LVIROSA_LOCUS30623</name>
</gene>
<dbReference type="Proteomes" id="UP001157418">
    <property type="component" value="Unassembled WGS sequence"/>
</dbReference>
<keyword evidence="3" id="KW-1185">Reference proteome</keyword>
<keyword evidence="1" id="KW-1133">Transmembrane helix</keyword>
<dbReference type="EMBL" id="CAKMRJ010005523">
    <property type="protein sequence ID" value="CAH1444817.1"/>
    <property type="molecule type" value="Genomic_DNA"/>
</dbReference>
<dbReference type="GO" id="GO:0009834">
    <property type="term" value="P:plant-type secondary cell wall biogenesis"/>
    <property type="evidence" value="ECO:0007669"/>
    <property type="project" value="InterPro"/>
</dbReference>
<reference evidence="2 3" key="1">
    <citation type="submission" date="2022-01" db="EMBL/GenBank/DDBJ databases">
        <authorList>
            <person name="Xiong W."/>
            <person name="Schranz E."/>
        </authorList>
    </citation>
    <scope>NUCLEOTIDE SEQUENCE [LARGE SCALE GENOMIC DNA]</scope>
</reference>
<comment type="caution">
    <text evidence="2">The sequence shown here is derived from an EMBL/GenBank/DDBJ whole genome shotgun (WGS) entry which is preliminary data.</text>
</comment>
<name>A0AAU9P3K1_9ASTR</name>
<dbReference type="InterPro" id="IPR044950">
    <property type="entry name" value="TED6/7"/>
</dbReference>
<protein>
    <submittedName>
        <fullName evidence="2">Uncharacterized protein</fullName>
    </submittedName>
</protein>
<dbReference type="PANTHER" id="PTHR35697:SF1">
    <property type="entry name" value="PROTEIN TRACHEARY ELEMENT DIFFERENTIATION-RELATED 7"/>
    <property type="match status" value="1"/>
</dbReference>
<feature type="transmembrane region" description="Helical" evidence="1">
    <location>
        <begin position="6"/>
        <end position="28"/>
    </location>
</feature>
<keyword evidence="1" id="KW-0472">Membrane</keyword>